<gene>
    <name evidence="1" type="ORF">EU556_00970</name>
</gene>
<protein>
    <submittedName>
        <fullName evidence="1">Uncharacterized protein</fullName>
    </submittedName>
</protein>
<accession>A0A4Z0P9T5</accession>
<dbReference type="EMBL" id="SRLA01000001">
    <property type="protein sequence ID" value="TGE09437.1"/>
    <property type="molecule type" value="Genomic_DNA"/>
</dbReference>
<proteinExistence type="predicted"/>
<dbReference type="Proteomes" id="UP000298337">
    <property type="component" value="Unassembled WGS sequence"/>
</dbReference>
<organism evidence="1 2">
    <name type="scientific">Hymenobacter fodinae</name>
    <dbReference type="NCBI Taxonomy" id="2510796"/>
    <lineage>
        <taxon>Bacteria</taxon>
        <taxon>Pseudomonadati</taxon>
        <taxon>Bacteroidota</taxon>
        <taxon>Cytophagia</taxon>
        <taxon>Cytophagales</taxon>
        <taxon>Hymenobacteraceae</taxon>
        <taxon>Hymenobacter</taxon>
    </lineage>
</organism>
<dbReference type="RefSeq" id="WP_135430110.1">
    <property type="nucleotide sequence ID" value="NZ_SRLA01000001.1"/>
</dbReference>
<evidence type="ECO:0000313" key="1">
    <source>
        <dbReference type="EMBL" id="TGE09437.1"/>
    </source>
</evidence>
<sequence>MGRYLVSTQAKTRLSLGKPIAQFLLPKEGDEVILRWVSIDSGEEKAYCVAYHEVFDEGEEDFTDIVEFTTALDENGEEVDSITTEFDTIEEALTFANTEYGALADKYVAESMIGSEYADYLKSSE</sequence>
<keyword evidence="2" id="KW-1185">Reference proteome</keyword>
<comment type="caution">
    <text evidence="1">The sequence shown here is derived from an EMBL/GenBank/DDBJ whole genome shotgun (WGS) entry which is preliminary data.</text>
</comment>
<reference evidence="1 2" key="1">
    <citation type="submission" date="2019-04" db="EMBL/GenBank/DDBJ databases">
        <authorList>
            <person name="Feng G."/>
            <person name="Zhang J."/>
            <person name="Zhu H."/>
        </authorList>
    </citation>
    <scope>NUCLEOTIDE SEQUENCE [LARGE SCALE GENOMIC DNA]</scope>
    <source>
        <strain evidence="1 2">92R-1</strain>
    </source>
</reference>
<evidence type="ECO:0000313" key="2">
    <source>
        <dbReference type="Proteomes" id="UP000298337"/>
    </source>
</evidence>
<dbReference type="AlphaFoldDB" id="A0A4Z0P9T5"/>
<dbReference type="OrthoDB" id="885206at2"/>
<name>A0A4Z0P9T5_9BACT</name>